<name>A0A1B9E7T1_9FLAO</name>
<proteinExistence type="predicted"/>
<evidence type="ECO:0000313" key="2">
    <source>
        <dbReference type="Proteomes" id="UP000093510"/>
    </source>
</evidence>
<sequence length="129" mass="14603">MNQLITAPADIISELTTIQSFLEITMSEDANEAVVRGNDLAVYMSRTGKLIADAKIHREQKLRSQMIQEYKKLLEFPASVAVKYTDTLVENETYSLTWATRLNAACTHQLDWCRTIISKAKAEMSAFNQ</sequence>
<reference evidence="1 2" key="1">
    <citation type="submission" date="2016-03" db="EMBL/GenBank/DDBJ databases">
        <authorList>
            <person name="Ploux O."/>
        </authorList>
    </citation>
    <scope>NUCLEOTIDE SEQUENCE [LARGE SCALE GENOMIC DNA]</scope>
    <source>
        <strain evidence="1 2">LPB0076</strain>
    </source>
</reference>
<dbReference type="EMBL" id="LVEP01000013">
    <property type="protein sequence ID" value="OCB77993.1"/>
    <property type="molecule type" value="Genomic_DNA"/>
</dbReference>
<dbReference type="OrthoDB" id="1003898at2"/>
<evidence type="ECO:0000313" key="1">
    <source>
        <dbReference type="EMBL" id="OCB77993.1"/>
    </source>
</evidence>
<dbReference type="AlphaFoldDB" id="A0A1B9E7T1"/>
<comment type="caution">
    <text evidence="1">The sequence shown here is derived from an EMBL/GenBank/DDBJ whole genome shotgun (WGS) entry which is preliminary data.</text>
</comment>
<dbReference type="RefSeq" id="WP_066332436.1">
    <property type="nucleotide sequence ID" value="NZ_CP017688.1"/>
</dbReference>
<accession>A0A1B9E7T1</accession>
<protein>
    <submittedName>
        <fullName evidence="1">Uncharacterized protein</fullName>
    </submittedName>
</protein>
<organism evidence="1 2">
    <name type="scientific">Flavobacterium crassostreae</name>
    <dbReference type="NCBI Taxonomy" id="1763534"/>
    <lineage>
        <taxon>Bacteria</taxon>
        <taxon>Pseudomonadati</taxon>
        <taxon>Bacteroidota</taxon>
        <taxon>Flavobacteriia</taxon>
        <taxon>Flavobacteriales</taxon>
        <taxon>Flavobacteriaceae</taxon>
        <taxon>Flavobacterium</taxon>
    </lineage>
</organism>
<dbReference type="STRING" id="1763534.GCA_001831475_02692"/>
<keyword evidence="2" id="KW-1185">Reference proteome</keyword>
<gene>
    <name evidence="1" type="ORF">LPBF_03325</name>
</gene>
<dbReference type="Proteomes" id="UP000093510">
    <property type="component" value="Unassembled WGS sequence"/>
</dbReference>